<protein>
    <submittedName>
        <fullName evidence="3">HXXXD-type acyl-transferase family protein</fullName>
    </submittedName>
</protein>
<dbReference type="InterPro" id="IPR051504">
    <property type="entry name" value="Plant_metabolite_acyltrans"/>
</dbReference>
<name>A0A2U1NIQ8_ARTAN</name>
<dbReference type="STRING" id="35608.A0A2U1NIQ8"/>
<dbReference type="Gene3D" id="3.30.559.10">
    <property type="entry name" value="Chloramphenicol acetyltransferase-like domain"/>
    <property type="match status" value="2"/>
</dbReference>
<reference evidence="3 4" key="1">
    <citation type="journal article" date="2018" name="Mol. Plant">
        <title>The genome of Artemisia annua provides insight into the evolution of Asteraceae family and artemisinin biosynthesis.</title>
        <authorList>
            <person name="Shen Q."/>
            <person name="Zhang L."/>
            <person name="Liao Z."/>
            <person name="Wang S."/>
            <person name="Yan T."/>
            <person name="Shi P."/>
            <person name="Liu M."/>
            <person name="Fu X."/>
            <person name="Pan Q."/>
            <person name="Wang Y."/>
            <person name="Lv Z."/>
            <person name="Lu X."/>
            <person name="Zhang F."/>
            <person name="Jiang W."/>
            <person name="Ma Y."/>
            <person name="Chen M."/>
            <person name="Hao X."/>
            <person name="Li L."/>
            <person name="Tang Y."/>
            <person name="Lv G."/>
            <person name="Zhou Y."/>
            <person name="Sun X."/>
            <person name="Brodelius P.E."/>
            <person name="Rose J.K.C."/>
            <person name="Tang K."/>
        </authorList>
    </citation>
    <scope>NUCLEOTIDE SEQUENCE [LARGE SCALE GENOMIC DNA]</scope>
    <source>
        <strain evidence="4">cv. Huhao1</strain>
        <tissue evidence="3">Leaf</tissue>
    </source>
</reference>
<dbReference type="PANTHER" id="PTHR31625">
    <property type="match status" value="1"/>
</dbReference>
<dbReference type="Proteomes" id="UP000245207">
    <property type="component" value="Unassembled WGS sequence"/>
</dbReference>
<evidence type="ECO:0000256" key="1">
    <source>
        <dbReference type="ARBA" id="ARBA00022679"/>
    </source>
</evidence>
<sequence>MEAAFHVDIIDQCHVFPEPHSDISQVTLPLTYFDIPWLFYSPNQTLFFYKIKHSESTIATLKKSLSLALHYFYPLAGNLLVPPPPAEPHIVYTKADSVQFIVAESNKDISYLSGNQPRSVTSLSSIVPKLPSPSSISLEIRVLPLFAIQITLFGDSALSIGVTSQHAACDERTLYAFMKCWASFYQSLLKNESIFEFKSIPWFDRSVILDPTSLKTALLEQWRSTLNSSPKDLYNETDHDIVQTTFFLSSSDINMIKDHIVSKCEKVKEDPPLNLSLYETGVCYTWICLLKVQETLDAKGGPIYMGYNASGISRLKYEIPFSYFGCCIVFGRFGALKSELLGEDGLVCATRSFDKEIDRLVRDFLEGGEKWISDWSELNLRIIGSPKVDFYGVDFGWGKAEKIEKISGDNHGRVDVITLNGGRDLDGGLEIGIVLPKNKISEFTTLFNSGLKELAR</sequence>
<comment type="caution">
    <text evidence="3">The sequence shown here is derived from an EMBL/GenBank/DDBJ whole genome shotgun (WGS) entry which is preliminary data.</text>
</comment>
<keyword evidence="2" id="KW-0012">Acyltransferase</keyword>
<evidence type="ECO:0000313" key="4">
    <source>
        <dbReference type="Proteomes" id="UP000245207"/>
    </source>
</evidence>
<dbReference type="Pfam" id="PF02458">
    <property type="entry name" value="Transferase"/>
    <property type="match status" value="1"/>
</dbReference>
<keyword evidence="1 3" id="KW-0808">Transferase</keyword>
<evidence type="ECO:0000256" key="2">
    <source>
        <dbReference type="ARBA" id="ARBA00023315"/>
    </source>
</evidence>
<accession>A0A2U1NIQ8</accession>
<dbReference type="InterPro" id="IPR023213">
    <property type="entry name" value="CAT-like_dom_sf"/>
</dbReference>
<organism evidence="3 4">
    <name type="scientific">Artemisia annua</name>
    <name type="common">Sweet wormwood</name>
    <dbReference type="NCBI Taxonomy" id="35608"/>
    <lineage>
        <taxon>Eukaryota</taxon>
        <taxon>Viridiplantae</taxon>
        <taxon>Streptophyta</taxon>
        <taxon>Embryophyta</taxon>
        <taxon>Tracheophyta</taxon>
        <taxon>Spermatophyta</taxon>
        <taxon>Magnoliopsida</taxon>
        <taxon>eudicotyledons</taxon>
        <taxon>Gunneridae</taxon>
        <taxon>Pentapetalae</taxon>
        <taxon>asterids</taxon>
        <taxon>campanulids</taxon>
        <taxon>Asterales</taxon>
        <taxon>Asteraceae</taxon>
        <taxon>Asteroideae</taxon>
        <taxon>Anthemideae</taxon>
        <taxon>Artemisiinae</taxon>
        <taxon>Artemisia</taxon>
    </lineage>
</organism>
<evidence type="ECO:0000313" key="3">
    <source>
        <dbReference type="EMBL" id="PWA73368.1"/>
    </source>
</evidence>
<dbReference type="EMBL" id="PKPP01002748">
    <property type="protein sequence ID" value="PWA73368.1"/>
    <property type="molecule type" value="Genomic_DNA"/>
</dbReference>
<dbReference type="GO" id="GO:0016747">
    <property type="term" value="F:acyltransferase activity, transferring groups other than amino-acyl groups"/>
    <property type="evidence" value="ECO:0007669"/>
    <property type="project" value="UniProtKB-ARBA"/>
</dbReference>
<keyword evidence="4" id="KW-1185">Reference proteome</keyword>
<dbReference type="OrthoDB" id="1862401at2759"/>
<proteinExistence type="predicted"/>
<gene>
    <name evidence="3" type="ORF">CTI12_AA122940</name>
</gene>
<dbReference type="AlphaFoldDB" id="A0A2U1NIQ8"/>